<proteinExistence type="predicted"/>
<dbReference type="EMBL" id="JACTNZ010000005">
    <property type="protein sequence ID" value="KAG5550138.1"/>
    <property type="molecule type" value="Genomic_DNA"/>
</dbReference>
<organism evidence="2 3">
    <name type="scientific">Rhododendron griersonianum</name>
    <dbReference type="NCBI Taxonomy" id="479676"/>
    <lineage>
        <taxon>Eukaryota</taxon>
        <taxon>Viridiplantae</taxon>
        <taxon>Streptophyta</taxon>
        <taxon>Embryophyta</taxon>
        <taxon>Tracheophyta</taxon>
        <taxon>Spermatophyta</taxon>
        <taxon>Magnoliopsida</taxon>
        <taxon>eudicotyledons</taxon>
        <taxon>Gunneridae</taxon>
        <taxon>Pentapetalae</taxon>
        <taxon>asterids</taxon>
        <taxon>Ericales</taxon>
        <taxon>Ericaceae</taxon>
        <taxon>Ericoideae</taxon>
        <taxon>Rhodoreae</taxon>
        <taxon>Rhododendron</taxon>
    </lineage>
</organism>
<sequence length="82" mass="9280">MPEKNGTDIPAAAMAKARLPLRRIEVKSSSRPTRKRKNKRPMLDTDSSIGVLHEGKIRCEYSAFRPKADGPRRIPPCMLKHN</sequence>
<comment type="caution">
    <text evidence="2">The sequence shown here is derived from an EMBL/GenBank/DDBJ whole genome shotgun (WGS) entry which is preliminary data.</text>
</comment>
<dbReference type="Proteomes" id="UP000823749">
    <property type="component" value="Chromosome 5"/>
</dbReference>
<reference evidence="2" key="1">
    <citation type="submission" date="2020-08" db="EMBL/GenBank/DDBJ databases">
        <title>Plant Genome Project.</title>
        <authorList>
            <person name="Zhang R.-G."/>
        </authorList>
    </citation>
    <scope>NUCLEOTIDE SEQUENCE</scope>
    <source>
        <strain evidence="2">WSP0</strain>
        <tissue evidence="2">Leaf</tissue>
    </source>
</reference>
<evidence type="ECO:0000256" key="1">
    <source>
        <dbReference type="SAM" id="MobiDB-lite"/>
    </source>
</evidence>
<gene>
    <name evidence="2" type="ORF">RHGRI_015180</name>
</gene>
<name>A0AAV6KCC5_9ERIC</name>
<evidence type="ECO:0000313" key="3">
    <source>
        <dbReference type="Proteomes" id="UP000823749"/>
    </source>
</evidence>
<evidence type="ECO:0000313" key="2">
    <source>
        <dbReference type="EMBL" id="KAG5550138.1"/>
    </source>
</evidence>
<feature type="region of interest" description="Disordered" evidence="1">
    <location>
        <begin position="25"/>
        <end position="49"/>
    </location>
</feature>
<accession>A0AAV6KCC5</accession>
<dbReference type="AlphaFoldDB" id="A0AAV6KCC5"/>
<protein>
    <submittedName>
        <fullName evidence="2">Uncharacterized protein</fullName>
    </submittedName>
</protein>
<keyword evidence="3" id="KW-1185">Reference proteome</keyword>